<dbReference type="KEGG" id="aten:116296972"/>
<dbReference type="InterPro" id="IPR050122">
    <property type="entry name" value="RTK"/>
</dbReference>
<name>A0A6P8HZV2_ACTTE</name>
<dbReference type="InterPro" id="IPR001245">
    <property type="entry name" value="Ser-Thr/Tyr_kinase_cat_dom"/>
</dbReference>
<dbReference type="PANTHER" id="PTHR24416:SF611">
    <property type="entry name" value="TYROSINE-PROTEIN KINASE TRANSMEMBRANE RECEPTOR ROR"/>
    <property type="match status" value="1"/>
</dbReference>
<reference evidence="3" key="1">
    <citation type="submission" date="2025-08" db="UniProtKB">
        <authorList>
            <consortium name="RefSeq"/>
        </authorList>
    </citation>
    <scope>IDENTIFICATION</scope>
    <source>
        <tissue evidence="3">Tentacle</tissue>
    </source>
</reference>
<evidence type="ECO:0000313" key="2">
    <source>
        <dbReference type="Proteomes" id="UP000515163"/>
    </source>
</evidence>
<dbReference type="AlphaFoldDB" id="A0A6P8HZV2"/>
<dbReference type="InterPro" id="IPR011009">
    <property type="entry name" value="Kinase-like_dom_sf"/>
</dbReference>
<evidence type="ECO:0000313" key="3">
    <source>
        <dbReference type="RefSeq" id="XP_031560963.1"/>
    </source>
</evidence>
<dbReference type="Proteomes" id="UP000515163">
    <property type="component" value="Unplaced"/>
</dbReference>
<proteinExistence type="predicted"/>
<protein>
    <submittedName>
        <fullName evidence="3">Fibroblast growth factor receptor homolog 1-like</fullName>
    </submittedName>
</protein>
<dbReference type="GO" id="GO:0043235">
    <property type="term" value="C:receptor complex"/>
    <property type="evidence" value="ECO:0007669"/>
    <property type="project" value="TreeGrafter"/>
</dbReference>
<dbReference type="GO" id="GO:0004714">
    <property type="term" value="F:transmembrane receptor protein tyrosine kinase activity"/>
    <property type="evidence" value="ECO:0007669"/>
    <property type="project" value="TreeGrafter"/>
</dbReference>
<dbReference type="Pfam" id="PF07714">
    <property type="entry name" value="PK_Tyr_Ser-Thr"/>
    <property type="match status" value="1"/>
</dbReference>
<dbReference type="GO" id="GO:0007169">
    <property type="term" value="P:cell surface receptor protein tyrosine kinase signaling pathway"/>
    <property type="evidence" value="ECO:0007669"/>
    <property type="project" value="TreeGrafter"/>
</dbReference>
<sequence length="109" mass="12787">MKIVGFHRNIVSMLACCTKEEQVFLVVEYAMHGDLLNFLRQKRDKSFFQNTSKEEMMYENSEQLQKVETFLKEFLSFSWQIAQGMASAIYDQLTLFVLIFSSPSYSFTP</sequence>
<dbReference type="SUPFAM" id="SSF56112">
    <property type="entry name" value="Protein kinase-like (PK-like)"/>
    <property type="match status" value="1"/>
</dbReference>
<feature type="domain" description="Serine-threonine/tyrosine-protein kinase catalytic" evidence="1">
    <location>
        <begin position="6"/>
        <end position="86"/>
    </location>
</feature>
<dbReference type="InParanoid" id="A0A6P8HZV2"/>
<evidence type="ECO:0000259" key="1">
    <source>
        <dbReference type="Pfam" id="PF07714"/>
    </source>
</evidence>
<dbReference type="Gene3D" id="1.10.510.10">
    <property type="entry name" value="Transferase(Phosphotransferase) domain 1"/>
    <property type="match status" value="1"/>
</dbReference>
<dbReference type="RefSeq" id="XP_031560963.1">
    <property type="nucleotide sequence ID" value="XM_031705103.1"/>
</dbReference>
<accession>A0A6P8HZV2</accession>
<dbReference type="GO" id="GO:0005886">
    <property type="term" value="C:plasma membrane"/>
    <property type="evidence" value="ECO:0007669"/>
    <property type="project" value="TreeGrafter"/>
</dbReference>
<dbReference type="OrthoDB" id="5981892at2759"/>
<gene>
    <name evidence="3" type="primary">LOC116296972</name>
</gene>
<dbReference type="GeneID" id="116296972"/>
<dbReference type="PANTHER" id="PTHR24416">
    <property type="entry name" value="TYROSINE-PROTEIN KINASE RECEPTOR"/>
    <property type="match status" value="1"/>
</dbReference>
<organism evidence="2 3">
    <name type="scientific">Actinia tenebrosa</name>
    <name type="common">Australian red waratah sea anemone</name>
    <dbReference type="NCBI Taxonomy" id="6105"/>
    <lineage>
        <taxon>Eukaryota</taxon>
        <taxon>Metazoa</taxon>
        <taxon>Cnidaria</taxon>
        <taxon>Anthozoa</taxon>
        <taxon>Hexacorallia</taxon>
        <taxon>Actiniaria</taxon>
        <taxon>Actiniidae</taxon>
        <taxon>Actinia</taxon>
    </lineage>
</organism>
<keyword evidence="2" id="KW-1185">Reference proteome</keyword>